<comment type="caution">
    <text evidence="2">The sequence shown here is derived from an EMBL/GenBank/DDBJ whole genome shotgun (WGS) entry which is preliminary data.</text>
</comment>
<dbReference type="EMBL" id="MBDO02000013">
    <property type="protein sequence ID" value="RLN68451.1"/>
    <property type="molecule type" value="Genomic_DNA"/>
</dbReference>
<dbReference type="Proteomes" id="UP000277300">
    <property type="component" value="Unassembled WGS sequence"/>
</dbReference>
<protein>
    <submittedName>
        <fullName evidence="2">Uncharacterized protein</fullName>
    </submittedName>
</protein>
<gene>
    <name evidence="1" type="ORF">BBJ29_000117</name>
    <name evidence="2" type="ORF">BBP00_00001006</name>
</gene>
<sequence>MVARLPGWGDEDVLALLALFCKHLRHYIYTSDTEFINVMHAELPDKPGREIQEMVKSLMLQFGLVLSTKKFRNEVIVMNGNEIFVHEHVYESISQLPENKAGGGIWLPDELSRFFRKAKQYRTLLLSKQEMYFKRIQIWGVWI</sequence>
<reference evidence="3 4" key="1">
    <citation type="submission" date="2018-07" db="EMBL/GenBank/DDBJ databases">
        <title>Genome sequencing of oomycete isolates from Chile give support for New Zealand origin for Phytophthora kernoviae and make available the first Nothophytophthora sp. genome.</title>
        <authorList>
            <person name="Studholme D.J."/>
            <person name="Sanfuentes E."/>
            <person name="Panda P."/>
            <person name="Hill R."/>
            <person name="Sambles C."/>
            <person name="Grant M."/>
            <person name="Williams N.M."/>
            <person name="Mcdougal R.L."/>
        </authorList>
    </citation>
    <scope>NUCLEOTIDE SEQUENCE [LARGE SCALE GENOMIC DNA]</scope>
    <source>
        <strain evidence="2">Chile6</strain>
        <strain evidence="1">Chile7</strain>
    </source>
</reference>
<accession>A0A3F2S2D2</accession>
<dbReference type="OrthoDB" id="163544at2759"/>
<name>A0A3F2S2D2_9STRA</name>
<dbReference type="AlphaFoldDB" id="A0A3F2S2D2"/>
<dbReference type="Proteomes" id="UP000284657">
    <property type="component" value="Unassembled WGS sequence"/>
</dbReference>
<evidence type="ECO:0000313" key="2">
    <source>
        <dbReference type="EMBL" id="RLN68451.1"/>
    </source>
</evidence>
<dbReference type="EMBL" id="MBAD02002145">
    <property type="protein sequence ID" value="RLN49432.1"/>
    <property type="molecule type" value="Genomic_DNA"/>
</dbReference>
<evidence type="ECO:0000313" key="1">
    <source>
        <dbReference type="EMBL" id="RLN49432.1"/>
    </source>
</evidence>
<evidence type="ECO:0000313" key="4">
    <source>
        <dbReference type="Proteomes" id="UP000284657"/>
    </source>
</evidence>
<evidence type="ECO:0000313" key="3">
    <source>
        <dbReference type="Proteomes" id="UP000277300"/>
    </source>
</evidence>
<organism evidence="2 3">
    <name type="scientific">Phytophthora kernoviae</name>
    <dbReference type="NCBI Taxonomy" id="325452"/>
    <lineage>
        <taxon>Eukaryota</taxon>
        <taxon>Sar</taxon>
        <taxon>Stramenopiles</taxon>
        <taxon>Oomycota</taxon>
        <taxon>Peronosporomycetes</taxon>
        <taxon>Peronosporales</taxon>
        <taxon>Peronosporaceae</taxon>
        <taxon>Phytophthora</taxon>
    </lineage>
</organism>
<proteinExistence type="predicted"/>